<evidence type="ECO:0000313" key="2">
    <source>
        <dbReference type="Proteomes" id="UP001215598"/>
    </source>
</evidence>
<comment type="caution">
    <text evidence="1">The sequence shown here is derived from an EMBL/GenBank/DDBJ whole genome shotgun (WGS) entry which is preliminary data.</text>
</comment>
<proteinExistence type="predicted"/>
<evidence type="ECO:0000313" key="1">
    <source>
        <dbReference type="EMBL" id="KAJ7731037.1"/>
    </source>
</evidence>
<dbReference type="EMBL" id="JARKIB010000155">
    <property type="protein sequence ID" value="KAJ7731037.1"/>
    <property type="molecule type" value="Genomic_DNA"/>
</dbReference>
<name>A0AAD7HY43_9AGAR</name>
<sequence length="209" mass="22477">MHEGRHGELAVSGGGGIDHGDEILDAVTEADAGDNISAAILKGLCFGRVEATSEYSLFPYGEILPYWVCHLAGCYQDPGLSPKRPDPNPDKFWKEIAFGLCQIPTFSTQMRPRPVSKSRQNRGRAENFEISDSPVSIPTNPLKIGLLGNKPGSFAIENGQTLLGALAEGPRFNLDPPNSVRVTCTWLEGTTLFQYAADIAGELGATPFS</sequence>
<organism evidence="1 2">
    <name type="scientific">Mycena metata</name>
    <dbReference type="NCBI Taxonomy" id="1033252"/>
    <lineage>
        <taxon>Eukaryota</taxon>
        <taxon>Fungi</taxon>
        <taxon>Dikarya</taxon>
        <taxon>Basidiomycota</taxon>
        <taxon>Agaricomycotina</taxon>
        <taxon>Agaricomycetes</taxon>
        <taxon>Agaricomycetidae</taxon>
        <taxon>Agaricales</taxon>
        <taxon>Marasmiineae</taxon>
        <taxon>Mycenaceae</taxon>
        <taxon>Mycena</taxon>
    </lineage>
</organism>
<dbReference type="AlphaFoldDB" id="A0AAD7HY43"/>
<gene>
    <name evidence="1" type="ORF">B0H16DRAFT_1469283</name>
</gene>
<keyword evidence="2" id="KW-1185">Reference proteome</keyword>
<reference evidence="1" key="1">
    <citation type="submission" date="2023-03" db="EMBL/GenBank/DDBJ databases">
        <title>Massive genome expansion in bonnet fungi (Mycena s.s.) driven by repeated elements and novel gene families across ecological guilds.</title>
        <authorList>
            <consortium name="Lawrence Berkeley National Laboratory"/>
            <person name="Harder C.B."/>
            <person name="Miyauchi S."/>
            <person name="Viragh M."/>
            <person name="Kuo A."/>
            <person name="Thoen E."/>
            <person name="Andreopoulos B."/>
            <person name="Lu D."/>
            <person name="Skrede I."/>
            <person name="Drula E."/>
            <person name="Henrissat B."/>
            <person name="Morin E."/>
            <person name="Kohler A."/>
            <person name="Barry K."/>
            <person name="LaButti K."/>
            <person name="Morin E."/>
            <person name="Salamov A."/>
            <person name="Lipzen A."/>
            <person name="Mereny Z."/>
            <person name="Hegedus B."/>
            <person name="Baldrian P."/>
            <person name="Stursova M."/>
            <person name="Weitz H."/>
            <person name="Taylor A."/>
            <person name="Grigoriev I.V."/>
            <person name="Nagy L.G."/>
            <person name="Martin F."/>
            <person name="Kauserud H."/>
        </authorList>
    </citation>
    <scope>NUCLEOTIDE SEQUENCE</scope>
    <source>
        <strain evidence="1">CBHHK182m</strain>
    </source>
</reference>
<dbReference type="Proteomes" id="UP001215598">
    <property type="component" value="Unassembled WGS sequence"/>
</dbReference>
<accession>A0AAD7HY43</accession>
<protein>
    <submittedName>
        <fullName evidence="1">Uncharacterized protein</fullName>
    </submittedName>
</protein>